<dbReference type="PROSITE" id="PS50041">
    <property type="entry name" value="C_TYPE_LECTIN_2"/>
    <property type="match status" value="1"/>
</dbReference>
<keyword evidence="3" id="KW-0732">Signal</keyword>
<evidence type="ECO:0000259" key="5">
    <source>
        <dbReference type="PROSITE" id="PS50041"/>
    </source>
</evidence>
<gene>
    <name evidence="6" type="ORF">PoB_005507600</name>
</gene>
<comment type="subcellular location">
    <subcellularLocation>
        <location evidence="1">Secreted</location>
    </subcellularLocation>
</comment>
<dbReference type="InterPro" id="IPR051663">
    <property type="entry name" value="CLec_Tetranectin-domain"/>
</dbReference>
<accession>A0AAV4BZL8</accession>
<sequence>MNGRCRSYGGYLVQIDDDNELTYVSSLILATQGDGPFMTGLTDEATEGHFVNYNDKSPGKYFKWAWAQPDNWNNEDCVNISIAMFFKGLNDIGCGINARYICEVPV</sequence>
<name>A0AAV4BZL8_9GAST</name>
<keyword evidence="4" id="KW-0430">Lectin</keyword>
<dbReference type="GO" id="GO:0005615">
    <property type="term" value="C:extracellular space"/>
    <property type="evidence" value="ECO:0007669"/>
    <property type="project" value="TreeGrafter"/>
</dbReference>
<dbReference type="InterPro" id="IPR016186">
    <property type="entry name" value="C-type_lectin-like/link_sf"/>
</dbReference>
<evidence type="ECO:0000313" key="6">
    <source>
        <dbReference type="EMBL" id="GFO28571.1"/>
    </source>
</evidence>
<comment type="caution">
    <text evidence="6">The sequence shown here is derived from an EMBL/GenBank/DDBJ whole genome shotgun (WGS) entry which is preliminary data.</text>
</comment>
<dbReference type="InterPro" id="IPR001304">
    <property type="entry name" value="C-type_lectin-like"/>
</dbReference>
<dbReference type="InterPro" id="IPR016187">
    <property type="entry name" value="CTDL_fold"/>
</dbReference>
<keyword evidence="7" id="KW-1185">Reference proteome</keyword>
<evidence type="ECO:0000313" key="7">
    <source>
        <dbReference type="Proteomes" id="UP000735302"/>
    </source>
</evidence>
<dbReference type="GO" id="GO:0030246">
    <property type="term" value="F:carbohydrate binding"/>
    <property type="evidence" value="ECO:0007669"/>
    <property type="project" value="UniProtKB-KW"/>
</dbReference>
<evidence type="ECO:0000256" key="3">
    <source>
        <dbReference type="ARBA" id="ARBA00022729"/>
    </source>
</evidence>
<protein>
    <submittedName>
        <fullName evidence="6">C-type lectin 2</fullName>
    </submittedName>
</protein>
<reference evidence="6 7" key="1">
    <citation type="journal article" date="2021" name="Elife">
        <title>Chloroplast acquisition without the gene transfer in kleptoplastic sea slugs, Plakobranchus ocellatus.</title>
        <authorList>
            <person name="Maeda T."/>
            <person name="Takahashi S."/>
            <person name="Yoshida T."/>
            <person name="Shimamura S."/>
            <person name="Takaki Y."/>
            <person name="Nagai Y."/>
            <person name="Toyoda A."/>
            <person name="Suzuki Y."/>
            <person name="Arimoto A."/>
            <person name="Ishii H."/>
            <person name="Satoh N."/>
            <person name="Nishiyama T."/>
            <person name="Hasebe M."/>
            <person name="Maruyama T."/>
            <person name="Minagawa J."/>
            <person name="Obokata J."/>
            <person name="Shigenobu S."/>
        </authorList>
    </citation>
    <scope>NUCLEOTIDE SEQUENCE [LARGE SCALE GENOMIC DNA]</scope>
</reference>
<dbReference type="AlphaFoldDB" id="A0AAV4BZL8"/>
<keyword evidence="2" id="KW-0964">Secreted</keyword>
<evidence type="ECO:0000256" key="2">
    <source>
        <dbReference type="ARBA" id="ARBA00022525"/>
    </source>
</evidence>
<evidence type="ECO:0000256" key="1">
    <source>
        <dbReference type="ARBA" id="ARBA00004613"/>
    </source>
</evidence>
<evidence type="ECO:0000256" key="4">
    <source>
        <dbReference type="ARBA" id="ARBA00022734"/>
    </source>
</evidence>
<dbReference type="CDD" id="cd00037">
    <property type="entry name" value="CLECT"/>
    <property type="match status" value="1"/>
</dbReference>
<dbReference type="GO" id="GO:0008083">
    <property type="term" value="F:growth factor activity"/>
    <property type="evidence" value="ECO:0007669"/>
    <property type="project" value="TreeGrafter"/>
</dbReference>
<dbReference type="Pfam" id="PF00059">
    <property type="entry name" value="Lectin_C"/>
    <property type="match status" value="1"/>
</dbReference>
<dbReference type="Gene3D" id="3.10.100.10">
    <property type="entry name" value="Mannose-Binding Protein A, subunit A"/>
    <property type="match status" value="1"/>
</dbReference>
<dbReference type="PANTHER" id="PTHR22799">
    <property type="entry name" value="TETRANECTIN-RELATED"/>
    <property type="match status" value="1"/>
</dbReference>
<organism evidence="6 7">
    <name type="scientific">Plakobranchus ocellatus</name>
    <dbReference type="NCBI Taxonomy" id="259542"/>
    <lineage>
        <taxon>Eukaryota</taxon>
        <taxon>Metazoa</taxon>
        <taxon>Spiralia</taxon>
        <taxon>Lophotrochozoa</taxon>
        <taxon>Mollusca</taxon>
        <taxon>Gastropoda</taxon>
        <taxon>Heterobranchia</taxon>
        <taxon>Euthyneura</taxon>
        <taxon>Panpulmonata</taxon>
        <taxon>Sacoglossa</taxon>
        <taxon>Placobranchoidea</taxon>
        <taxon>Plakobranchidae</taxon>
        <taxon>Plakobranchus</taxon>
    </lineage>
</organism>
<proteinExistence type="predicted"/>
<dbReference type="PANTHER" id="PTHR22799:SF1">
    <property type="entry name" value="C-TYPE LECTIN DOMAIN FAMILY 11 MEMBER A"/>
    <property type="match status" value="1"/>
</dbReference>
<dbReference type="Proteomes" id="UP000735302">
    <property type="component" value="Unassembled WGS sequence"/>
</dbReference>
<dbReference type="EMBL" id="BLXT01006043">
    <property type="protein sequence ID" value="GFO28571.1"/>
    <property type="molecule type" value="Genomic_DNA"/>
</dbReference>
<dbReference type="SUPFAM" id="SSF56436">
    <property type="entry name" value="C-type lectin-like"/>
    <property type="match status" value="1"/>
</dbReference>
<feature type="domain" description="C-type lectin" evidence="5">
    <location>
        <begin position="5"/>
        <end position="103"/>
    </location>
</feature>